<evidence type="ECO:0000313" key="2">
    <source>
        <dbReference type="EMBL" id="GLK02819.1"/>
    </source>
</evidence>
<evidence type="ECO:0000256" key="1">
    <source>
        <dbReference type="SAM" id="MobiDB-lite"/>
    </source>
</evidence>
<proteinExistence type="predicted"/>
<feature type="region of interest" description="Disordered" evidence="1">
    <location>
        <begin position="1"/>
        <end position="26"/>
    </location>
</feature>
<reference evidence="2" key="2">
    <citation type="submission" date="2023-01" db="EMBL/GenBank/DDBJ databases">
        <authorList>
            <person name="Sun Q."/>
            <person name="Evtushenko L."/>
        </authorList>
    </citation>
    <scope>NUCLEOTIDE SEQUENCE</scope>
    <source>
        <strain evidence="2">VKM Ac-1958</strain>
    </source>
</reference>
<gene>
    <name evidence="2" type="ORF">GCM10017596_25340</name>
</gene>
<dbReference type="Proteomes" id="UP001142325">
    <property type="component" value="Unassembled WGS sequence"/>
</dbReference>
<reference evidence="2" key="1">
    <citation type="journal article" date="2014" name="Int. J. Syst. Evol. Microbiol.">
        <title>Complete genome sequence of Corynebacterium casei LMG S-19264T (=DSM 44701T), isolated from a smear-ripened cheese.</title>
        <authorList>
            <consortium name="US DOE Joint Genome Institute (JGI-PGF)"/>
            <person name="Walter F."/>
            <person name="Albersmeier A."/>
            <person name="Kalinowski J."/>
            <person name="Ruckert C."/>
        </authorList>
    </citation>
    <scope>NUCLEOTIDE SEQUENCE</scope>
    <source>
        <strain evidence="2">VKM Ac-1958</strain>
    </source>
</reference>
<name>A0A9W6HUF4_9MICO</name>
<dbReference type="AlphaFoldDB" id="A0A9W6HUF4"/>
<evidence type="ECO:0000313" key="3">
    <source>
        <dbReference type="Proteomes" id="UP001142325"/>
    </source>
</evidence>
<accession>A0A9W6HUF4</accession>
<organism evidence="2 3">
    <name type="scientific">Microbacterium keratanolyticum</name>
    <dbReference type="NCBI Taxonomy" id="67574"/>
    <lineage>
        <taxon>Bacteria</taxon>
        <taxon>Bacillati</taxon>
        <taxon>Actinomycetota</taxon>
        <taxon>Actinomycetes</taxon>
        <taxon>Micrococcales</taxon>
        <taxon>Microbacteriaceae</taxon>
        <taxon>Microbacterium</taxon>
    </lineage>
</organism>
<sequence>MPERRDAGDVLQRLAGSTAVDQRRQSRSIRLGHDVAADHRGLDSAAGHAEHMRCEQFRVDGRVDDADLAQALRDAAEKGCKRSV</sequence>
<protein>
    <submittedName>
        <fullName evidence="2">Uncharacterized protein</fullName>
    </submittedName>
</protein>
<dbReference type="EMBL" id="BSET01000002">
    <property type="protein sequence ID" value="GLK02819.1"/>
    <property type="molecule type" value="Genomic_DNA"/>
</dbReference>
<comment type="caution">
    <text evidence="2">The sequence shown here is derived from an EMBL/GenBank/DDBJ whole genome shotgun (WGS) entry which is preliminary data.</text>
</comment>
<keyword evidence="3" id="KW-1185">Reference proteome</keyword>